<feature type="binding site" evidence="7">
    <location>
        <begin position="87"/>
        <end position="89"/>
    </location>
    <ligand>
        <name>FMN</name>
        <dbReference type="ChEBI" id="CHEBI:58210"/>
    </ligand>
</feature>
<dbReference type="SUPFAM" id="SSF51395">
    <property type="entry name" value="FMN-linked oxidoreductases"/>
    <property type="match status" value="1"/>
</dbReference>
<keyword evidence="3 7" id="KW-0288">FMN</keyword>
<evidence type="ECO:0000313" key="10">
    <source>
        <dbReference type="Proteomes" id="UP000680866"/>
    </source>
</evidence>
<evidence type="ECO:0000256" key="5">
    <source>
        <dbReference type="ARBA" id="ARBA00024042"/>
    </source>
</evidence>
<dbReference type="Proteomes" id="UP000680866">
    <property type="component" value="Chromosome"/>
</dbReference>
<dbReference type="PROSITE" id="PS51349">
    <property type="entry name" value="FMN_HYDROXY_ACID_DH_2"/>
    <property type="match status" value="1"/>
</dbReference>
<feature type="active site" description="Proton acceptor" evidence="6">
    <location>
        <position position="256"/>
    </location>
</feature>
<feature type="binding site" evidence="7">
    <location>
        <position position="139"/>
    </location>
    <ligand>
        <name>glyoxylate</name>
        <dbReference type="ChEBI" id="CHEBI:36655"/>
    </ligand>
</feature>
<dbReference type="PANTHER" id="PTHR10578">
    <property type="entry name" value="S -2-HYDROXY-ACID OXIDASE-RELATED"/>
    <property type="match status" value="1"/>
</dbReference>
<feature type="binding site" evidence="7">
    <location>
        <position position="165"/>
    </location>
    <ligand>
        <name>FMN</name>
        <dbReference type="ChEBI" id="CHEBI:58210"/>
    </ligand>
</feature>
<evidence type="ECO:0000313" key="9">
    <source>
        <dbReference type="EMBL" id="BCJ69483.1"/>
    </source>
</evidence>
<feature type="binding site" evidence="7">
    <location>
        <begin position="310"/>
        <end position="311"/>
    </location>
    <ligand>
        <name>FMN</name>
        <dbReference type="ChEBI" id="CHEBI:58210"/>
    </ligand>
</feature>
<dbReference type="AlphaFoldDB" id="A0A810NDB0"/>
<feature type="binding site" evidence="7">
    <location>
        <position position="174"/>
    </location>
    <ligand>
        <name>glyoxylate</name>
        <dbReference type="ChEBI" id="CHEBI:36655"/>
    </ligand>
</feature>
<reference evidence="9" key="1">
    <citation type="submission" date="2020-08" db="EMBL/GenBank/DDBJ databases">
        <title>Whole genome shotgun sequence of Polymorphospora rubra NBRC 101157.</title>
        <authorList>
            <person name="Komaki H."/>
            <person name="Tamura T."/>
        </authorList>
    </citation>
    <scope>NUCLEOTIDE SEQUENCE</scope>
    <source>
        <strain evidence="9">NBRC 101157</strain>
    </source>
</reference>
<keyword evidence="10" id="KW-1185">Reference proteome</keyword>
<dbReference type="CDD" id="cd02809">
    <property type="entry name" value="alpha_hydroxyacid_oxid_FMN"/>
    <property type="match status" value="1"/>
</dbReference>
<dbReference type="Pfam" id="PF01070">
    <property type="entry name" value="FMN_dh"/>
    <property type="match status" value="1"/>
</dbReference>
<protein>
    <submittedName>
        <fullName evidence="9">Alpha-hydroxy-acid oxidizing enzyme</fullName>
    </submittedName>
</protein>
<accession>A0A810NDB0</accession>
<feature type="domain" description="FMN hydroxy acid dehydrogenase" evidence="8">
    <location>
        <begin position="8"/>
        <end position="361"/>
    </location>
</feature>
<feature type="binding site" evidence="7">
    <location>
        <position position="259"/>
    </location>
    <ligand>
        <name>glyoxylate</name>
        <dbReference type="ChEBI" id="CHEBI:36655"/>
    </ligand>
</feature>
<name>A0A810NDB0_9ACTN</name>
<feature type="binding site" evidence="7">
    <location>
        <position position="137"/>
    </location>
    <ligand>
        <name>FMN</name>
        <dbReference type="ChEBI" id="CHEBI:58210"/>
    </ligand>
</feature>
<dbReference type="Gene3D" id="3.20.20.70">
    <property type="entry name" value="Aldolase class I"/>
    <property type="match status" value="1"/>
</dbReference>
<dbReference type="PROSITE" id="PS00557">
    <property type="entry name" value="FMN_HYDROXY_ACID_DH_1"/>
    <property type="match status" value="1"/>
</dbReference>
<feature type="binding site" evidence="7">
    <location>
        <position position="232"/>
    </location>
    <ligand>
        <name>FMN</name>
        <dbReference type="ChEBI" id="CHEBI:58210"/>
    </ligand>
</feature>
<evidence type="ECO:0000256" key="2">
    <source>
        <dbReference type="ARBA" id="ARBA00022630"/>
    </source>
</evidence>
<dbReference type="InterPro" id="IPR008259">
    <property type="entry name" value="FMN_hydac_DH_AS"/>
</dbReference>
<evidence type="ECO:0000256" key="6">
    <source>
        <dbReference type="PIRSR" id="PIRSR000138-1"/>
    </source>
</evidence>
<dbReference type="FunFam" id="3.20.20.70:FF:000029">
    <property type="entry name" value="L-lactate dehydrogenase"/>
    <property type="match status" value="1"/>
</dbReference>
<dbReference type="InterPro" id="IPR012133">
    <property type="entry name" value="Alpha-hydoxy_acid_DH_FMN"/>
</dbReference>
<dbReference type="GO" id="GO:0010181">
    <property type="term" value="F:FMN binding"/>
    <property type="evidence" value="ECO:0007669"/>
    <property type="project" value="InterPro"/>
</dbReference>
<dbReference type="InterPro" id="IPR037396">
    <property type="entry name" value="FMN_HAD"/>
</dbReference>
<dbReference type="PANTHER" id="PTHR10578:SF107">
    <property type="entry name" value="2-HYDROXYACID OXIDASE 1"/>
    <property type="match status" value="1"/>
</dbReference>
<comment type="cofactor">
    <cofactor evidence="1">
        <name>FMN</name>
        <dbReference type="ChEBI" id="CHEBI:58210"/>
    </cofactor>
</comment>
<dbReference type="RefSeq" id="WP_212818790.1">
    <property type="nucleotide sequence ID" value="NZ_AP023359.1"/>
</dbReference>
<evidence type="ECO:0000256" key="3">
    <source>
        <dbReference type="ARBA" id="ARBA00022643"/>
    </source>
</evidence>
<evidence type="ECO:0000259" key="8">
    <source>
        <dbReference type="PROSITE" id="PS51349"/>
    </source>
</evidence>
<dbReference type="PIRSF" id="PIRSF000138">
    <property type="entry name" value="Al-hdrx_acd_dh"/>
    <property type="match status" value="1"/>
</dbReference>
<feature type="binding site" evidence="7">
    <location>
        <position position="254"/>
    </location>
    <ligand>
        <name>FMN</name>
        <dbReference type="ChEBI" id="CHEBI:58210"/>
    </ligand>
</feature>
<evidence type="ECO:0000256" key="4">
    <source>
        <dbReference type="ARBA" id="ARBA00023002"/>
    </source>
</evidence>
<evidence type="ECO:0000256" key="7">
    <source>
        <dbReference type="PIRSR" id="PIRSR000138-2"/>
    </source>
</evidence>
<dbReference type="KEGG" id="pry:Prubr_65040"/>
<feature type="binding site" evidence="7">
    <location>
        <position position="116"/>
    </location>
    <ligand>
        <name>FMN</name>
        <dbReference type="ChEBI" id="CHEBI:58210"/>
    </ligand>
</feature>
<dbReference type="GO" id="GO:0016614">
    <property type="term" value="F:oxidoreductase activity, acting on CH-OH group of donors"/>
    <property type="evidence" value="ECO:0007669"/>
    <property type="project" value="UniProtKB-ARBA"/>
</dbReference>
<organism evidence="9 10">
    <name type="scientific">Polymorphospora rubra</name>
    <dbReference type="NCBI Taxonomy" id="338584"/>
    <lineage>
        <taxon>Bacteria</taxon>
        <taxon>Bacillati</taxon>
        <taxon>Actinomycetota</taxon>
        <taxon>Actinomycetes</taxon>
        <taxon>Micromonosporales</taxon>
        <taxon>Micromonosporaceae</taxon>
        <taxon>Polymorphospora</taxon>
    </lineage>
</organism>
<proteinExistence type="inferred from homology"/>
<feature type="binding site" evidence="7">
    <location>
        <position position="256"/>
    </location>
    <ligand>
        <name>glyoxylate</name>
        <dbReference type="ChEBI" id="CHEBI:36655"/>
    </ligand>
</feature>
<gene>
    <name evidence="9" type="ORF">Prubr_65040</name>
</gene>
<dbReference type="EMBL" id="AP023359">
    <property type="protein sequence ID" value="BCJ69483.1"/>
    <property type="molecule type" value="Genomic_DNA"/>
</dbReference>
<sequence>MRGAEPADAPDEAFTLADYERRARALLPPAIWDFIAGGAGEERTLRANEAAFERLWLLPRVLTGAGRPITGIRLLGRDWPAPIGVAPVAYHTLVHPEGEIATARGAARAGLPFVVSTFAGTVLEDIAAVAGGPLWLQLYCFRDRDVTRRLVERAEHAGFEAIVLTVDAPRLGRRLRDVRNDFRLPPGVAPANISGDDFASPAGHAAVAFDPALDWSVLSWLRSVSGLPIVLKGILGTSDARRAVAAGADAIVVSNHGGRQLDGSPATLEMLPGIVAAVAGGVPVLIDGGVRRGVDVLACLALGAAAVLVGRPVLHGLTAGGADGVAGVLGILLDELQDTMALTGVDSLEAVDRSLVAQREQLPHLPLAGLGTPPLLPDAAWRT</sequence>
<comment type="similarity">
    <text evidence="5">Belongs to the FMN-dependent alpha-hydroxy acid dehydrogenase family.</text>
</comment>
<dbReference type="InterPro" id="IPR013785">
    <property type="entry name" value="Aldolase_TIM"/>
</dbReference>
<feature type="binding site" evidence="7">
    <location>
        <begin position="287"/>
        <end position="291"/>
    </location>
    <ligand>
        <name>FMN</name>
        <dbReference type="ChEBI" id="CHEBI:58210"/>
    </ligand>
</feature>
<dbReference type="InterPro" id="IPR000262">
    <property type="entry name" value="FMN-dep_DH"/>
</dbReference>
<keyword evidence="2 7" id="KW-0285">Flavoprotein</keyword>
<keyword evidence="4" id="KW-0560">Oxidoreductase</keyword>
<evidence type="ECO:0000256" key="1">
    <source>
        <dbReference type="ARBA" id="ARBA00001917"/>
    </source>
</evidence>